<proteinExistence type="predicted"/>
<evidence type="ECO:0000313" key="2">
    <source>
        <dbReference type="Proteomes" id="UP001193389"/>
    </source>
</evidence>
<sequence length="38" mass="4444">MTLPFSVSLKRTDMNNKNKLYVRCLKANGKGYCLFNQF</sequence>
<evidence type="ECO:0000313" key="1">
    <source>
        <dbReference type="EMBL" id="BBE19997.1"/>
    </source>
</evidence>
<name>A0A5K7SEY0_9BACT</name>
<keyword evidence="2" id="KW-1185">Reference proteome</keyword>
<reference evidence="1" key="1">
    <citation type="journal article" date="2020" name="Int. J. Syst. Evol. Microbiol.">
        <title>Aquipluma nitroreducens gen. nov. sp. nov., a novel facultatively anaerobic bacterium isolated from a freshwater lake.</title>
        <authorList>
            <person name="Watanabe M."/>
            <person name="Kojima H."/>
            <person name="Fukui M."/>
        </authorList>
    </citation>
    <scope>NUCLEOTIDE SEQUENCE</scope>
    <source>
        <strain evidence="1">MeG22</strain>
    </source>
</reference>
<accession>A0A5K7SEY0</accession>
<dbReference type="EMBL" id="AP018694">
    <property type="protein sequence ID" value="BBE19997.1"/>
    <property type="molecule type" value="Genomic_DNA"/>
</dbReference>
<dbReference type="AlphaFoldDB" id="A0A5K7SEY0"/>
<organism evidence="1 2">
    <name type="scientific">Aquipluma nitroreducens</name>
    <dbReference type="NCBI Taxonomy" id="2010828"/>
    <lineage>
        <taxon>Bacteria</taxon>
        <taxon>Pseudomonadati</taxon>
        <taxon>Bacteroidota</taxon>
        <taxon>Bacteroidia</taxon>
        <taxon>Marinilabiliales</taxon>
        <taxon>Prolixibacteraceae</taxon>
        <taxon>Aquipluma</taxon>
    </lineage>
</organism>
<protein>
    <submittedName>
        <fullName evidence="1">Uncharacterized protein</fullName>
    </submittedName>
</protein>
<gene>
    <name evidence="1" type="ORF">AQPE_4188</name>
</gene>
<dbReference type="KEGG" id="anf:AQPE_4188"/>
<dbReference type="Proteomes" id="UP001193389">
    <property type="component" value="Chromosome"/>
</dbReference>